<evidence type="ECO:0000256" key="3">
    <source>
        <dbReference type="ARBA" id="ARBA00022553"/>
    </source>
</evidence>
<dbReference type="SMART" id="SM00862">
    <property type="entry name" value="Trans_reg_C"/>
    <property type="match status" value="1"/>
</dbReference>
<evidence type="ECO:0000256" key="1">
    <source>
        <dbReference type="ARBA" id="ARBA00004496"/>
    </source>
</evidence>
<evidence type="ECO:0000256" key="2">
    <source>
        <dbReference type="ARBA" id="ARBA00022490"/>
    </source>
</evidence>
<dbReference type="SMART" id="SM00448">
    <property type="entry name" value="REC"/>
    <property type="match status" value="1"/>
</dbReference>
<dbReference type="SUPFAM" id="SSF52172">
    <property type="entry name" value="CheY-like"/>
    <property type="match status" value="1"/>
</dbReference>
<keyword evidence="3 8" id="KW-0597">Phosphoprotein</keyword>
<dbReference type="EMBL" id="JACYFC010000003">
    <property type="protein sequence ID" value="MBD5771308.1"/>
    <property type="molecule type" value="Genomic_DNA"/>
</dbReference>
<dbReference type="RefSeq" id="WP_191594701.1">
    <property type="nucleotide sequence ID" value="NZ_JACYFC010000003.1"/>
</dbReference>
<sequence>MINSKILIIEDDVFLGQKMSQLLESKGFNTEVFHDGETGLLAALKSSFDLILLDIMLPSIGGLKILDLLRKERQTPVMMISALGAEEDRIKGLSIGADDYLPKPFNFTEMALRVDALLRRSSQNKESKNALNLKDDHLVLSRLEQHAHYNHHPLHLSSIQFRILWLLIENQNGVLSKAFLSQMALGKPFNQYDRSLDMHVSRIRKTLIAAGMPSEYLTTVHGKGYCYR</sequence>
<gene>
    <name evidence="12" type="ORF">IF202_09625</name>
</gene>
<evidence type="ECO:0000256" key="5">
    <source>
        <dbReference type="ARBA" id="ARBA00023015"/>
    </source>
</evidence>
<dbReference type="InterPro" id="IPR001867">
    <property type="entry name" value="OmpR/PhoB-type_DNA-bd"/>
</dbReference>
<keyword evidence="2" id="KW-0963">Cytoplasm</keyword>
<evidence type="ECO:0000256" key="6">
    <source>
        <dbReference type="ARBA" id="ARBA00023125"/>
    </source>
</evidence>
<comment type="subcellular location">
    <subcellularLocation>
        <location evidence="1">Cytoplasm</location>
    </subcellularLocation>
</comment>
<evidence type="ECO:0000256" key="8">
    <source>
        <dbReference type="PROSITE-ProRule" id="PRU00169"/>
    </source>
</evidence>
<feature type="modified residue" description="4-aspartylphosphate" evidence="8">
    <location>
        <position position="54"/>
    </location>
</feature>
<keyword evidence="13" id="KW-1185">Reference proteome</keyword>
<dbReference type="InterPro" id="IPR039420">
    <property type="entry name" value="WalR-like"/>
</dbReference>
<feature type="domain" description="Response regulatory" evidence="10">
    <location>
        <begin position="5"/>
        <end position="118"/>
    </location>
</feature>
<reference evidence="12 13" key="1">
    <citation type="submission" date="2020-09" db="EMBL/GenBank/DDBJ databases">
        <title>Marinomonas sp. nov., isolated from the cysticercosis algae of Qingdao, China.</title>
        <authorList>
            <person name="Sun X."/>
        </authorList>
    </citation>
    <scope>NUCLEOTIDE SEQUENCE [LARGE SCALE GENOMIC DNA]</scope>
    <source>
        <strain evidence="12 13">SM2066</strain>
    </source>
</reference>
<organism evidence="12 13">
    <name type="scientific">Marinomonas colpomeniae</name>
    <dbReference type="NCBI Taxonomy" id="2774408"/>
    <lineage>
        <taxon>Bacteria</taxon>
        <taxon>Pseudomonadati</taxon>
        <taxon>Pseudomonadota</taxon>
        <taxon>Gammaproteobacteria</taxon>
        <taxon>Oceanospirillales</taxon>
        <taxon>Oceanospirillaceae</taxon>
        <taxon>Marinomonas</taxon>
    </lineage>
</organism>
<dbReference type="PROSITE" id="PS50110">
    <property type="entry name" value="RESPONSE_REGULATORY"/>
    <property type="match status" value="1"/>
</dbReference>
<dbReference type="PANTHER" id="PTHR48111">
    <property type="entry name" value="REGULATOR OF RPOS"/>
    <property type="match status" value="1"/>
</dbReference>
<keyword evidence="6 9" id="KW-0238">DNA-binding</keyword>
<dbReference type="Pfam" id="PF00072">
    <property type="entry name" value="Response_reg"/>
    <property type="match status" value="1"/>
</dbReference>
<evidence type="ECO:0000256" key="4">
    <source>
        <dbReference type="ARBA" id="ARBA00023012"/>
    </source>
</evidence>
<dbReference type="InterPro" id="IPR016032">
    <property type="entry name" value="Sig_transdc_resp-reg_C-effctor"/>
</dbReference>
<comment type="caution">
    <text evidence="12">The sequence shown here is derived from an EMBL/GenBank/DDBJ whole genome shotgun (WGS) entry which is preliminary data.</text>
</comment>
<keyword evidence="7" id="KW-0804">Transcription</keyword>
<evidence type="ECO:0000256" key="7">
    <source>
        <dbReference type="ARBA" id="ARBA00023163"/>
    </source>
</evidence>
<accession>A0ABR8NZ34</accession>
<evidence type="ECO:0000313" key="12">
    <source>
        <dbReference type="EMBL" id="MBD5771308.1"/>
    </source>
</evidence>
<evidence type="ECO:0000259" key="11">
    <source>
        <dbReference type="PROSITE" id="PS51755"/>
    </source>
</evidence>
<dbReference type="InterPro" id="IPR011006">
    <property type="entry name" value="CheY-like_superfamily"/>
</dbReference>
<evidence type="ECO:0000259" key="10">
    <source>
        <dbReference type="PROSITE" id="PS50110"/>
    </source>
</evidence>
<dbReference type="Proteomes" id="UP000604161">
    <property type="component" value="Unassembled WGS sequence"/>
</dbReference>
<dbReference type="CDD" id="cd00383">
    <property type="entry name" value="trans_reg_C"/>
    <property type="match status" value="1"/>
</dbReference>
<evidence type="ECO:0000256" key="9">
    <source>
        <dbReference type="PROSITE-ProRule" id="PRU01091"/>
    </source>
</evidence>
<dbReference type="PROSITE" id="PS51755">
    <property type="entry name" value="OMPR_PHOB"/>
    <property type="match status" value="1"/>
</dbReference>
<dbReference type="SUPFAM" id="SSF46894">
    <property type="entry name" value="C-terminal effector domain of the bipartite response regulators"/>
    <property type="match status" value="1"/>
</dbReference>
<protein>
    <submittedName>
        <fullName evidence="12">Response regulator transcription factor</fullName>
    </submittedName>
</protein>
<name>A0ABR8NZ34_9GAMM</name>
<evidence type="ECO:0000313" key="13">
    <source>
        <dbReference type="Proteomes" id="UP000604161"/>
    </source>
</evidence>
<keyword evidence="5" id="KW-0805">Transcription regulation</keyword>
<dbReference type="Gene3D" id="1.10.10.10">
    <property type="entry name" value="Winged helix-like DNA-binding domain superfamily/Winged helix DNA-binding domain"/>
    <property type="match status" value="1"/>
</dbReference>
<dbReference type="InterPro" id="IPR036388">
    <property type="entry name" value="WH-like_DNA-bd_sf"/>
</dbReference>
<proteinExistence type="predicted"/>
<dbReference type="PANTHER" id="PTHR48111:SF39">
    <property type="entry name" value="TRANSCRIPTIONAL REGULATORY PROTEIN CPXR"/>
    <property type="match status" value="1"/>
</dbReference>
<dbReference type="Pfam" id="PF00486">
    <property type="entry name" value="Trans_reg_C"/>
    <property type="match status" value="1"/>
</dbReference>
<keyword evidence="4" id="KW-0902">Two-component regulatory system</keyword>
<feature type="DNA-binding region" description="OmpR/PhoB-type" evidence="9">
    <location>
        <begin position="128"/>
        <end position="228"/>
    </location>
</feature>
<dbReference type="InterPro" id="IPR001789">
    <property type="entry name" value="Sig_transdc_resp-reg_receiver"/>
</dbReference>
<dbReference type="Gene3D" id="3.40.50.2300">
    <property type="match status" value="1"/>
</dbReference>
<feature type="domain" description="OmpR/PhoB-type" evidence="11">
    <location>
        <begin position="128"/>
        <end position="228"/>
    </location>
</feature>
<dbReference type="Gene3D" id="6.10.250.690">
    <property type="match status" value="1"/>
</dbReference>